<keyword evidence="6" id="KW-1185">Reference proteome</keyword>
<dbReference type="PANTHER" id="PTHR46796:SF15">
    <property type="entry name" value="BLL1074 PROTEIN"/>
    <property type="match status" value="1"/>
</dbReference>
<dbReference type="SUPFAM" id="SSF46689">
    <property type="entry name" value="Homeodomain-like"/>
    <property type="match status" value="1"/>
</dbReference>
<evidence type="ECO:0000313" key="5">
    <source>
        <dbReference type="EMBL" id="GAA0900800.1"/>
    </source>
</evidence>
<comment type="caution">
    <text evidence="5">The sequence shown here is derived from an EMBL/GenBank/DDBJ whole genome shotgun (WGS) entry which is preliminary data.</text>
</comment>
<accession>A0ABP3YNS1</accession>
<dbReference type="InterPro" id="IPR018060">
    <property type="entry name" value="HTH_AraC"/>
</dbReference>
<sequence length="289" mass="30778">MEVAIPQPSERLPGIAMAGFGQRVPAPLDIAMVAHPSVTLLVDLNGGEGLVYDAHGRRERGSAVVGLLPGDLRIGSRTTEAGQCLQIRLSPVVAAAVLGAADELVGEVVPLDAVWGRDAGRTEDRLCAATSWDERFAIAADILCRRLEAAPPLDPEIAAAWSRIRAGRGQVRVDGLADEVGWSRKRLWSRFRSRIGLTPKRAAQLVRFDHAARLLAAGEPAARVAAVSGYTDQSHLHREVKAFTGATPTAVARAPWLAIDDVAWPASLAGLPRPCSTFSARDHSHRVGA</sequence>
<dbReference type="SMART" id="SM00342">
    <property type="entry name" value="HTH_ARAC"/>
    <property type="match status" value="1"/>
</dbReference>
<evidence type="ECO:0000259" key="4">
    <source>
        <dbReference type="PROSITE" id="PS01124"/>
    </source>
</evidence>
<reference evidence="6" key="1">
    <citation type="journal article" date="2019" name="Int. J. Syst. Evol. Microbiol.">
        <title>The Global Catalogue of Microorganisms (GCM) 10K type strain sequencing project: providing services to taxonomists for standard genome sequencing and annotation.</title>
        <authorList>
            <consortium name="The Broad Institute Genomics Platform"/>
            <consortium name="The Broad Institute Genome Sequencing Center for Infectious Disease"/>
            <person name="Wu L."/>
            <person name="Ma J."/>
        </authorList>
    </citation>
    <scope>NUCLEOTIDE SEQUENCE [LARGE SCALE GENOMIC DNA]</scope>
    <source>
        <strain evidence="6">JCM 10673</strain>
    </source>
</reference>
<dbReference type="Proteomes" id="UP001501005">
    <property type="component" value="Unassembled WGS sequence"/>
</dbReference>
<evidence type="ECO:0000313" key="6">
    <source>
        <dbReference type="Proteomes" id="UP001501005"/>
    </source>
</evidence>
<dbReference type="InterPro" id="IPR050204">
    <property type="entry name" value="AraC_XylS_family_regulators"/>
</dbReference>
<gene>
    <name evidence="5" type="ORF">GCM10009549_00960</name>
</gene>
<protein>
    <submittedName>
        <fullName evidence="5">Helix-turn-helix domain-containing protein</fullName>
    </submittedName>
</protein>
<dbReference type="PANTHER" id="PTHR46796">
    <property type="entry name" value="HTH-TYPE TRANSCRIPTIONAL ACTIVATOR RHAS-RELATED"/>
    <property type="match status" value="1"/>
</dbReference>
<dbReference type="InterPro" id="IPR009057">
    <property type="entry name" value="Homeodomain-like_sf"/>
</dbReference>
<keyword evidence="1" id="KW-0805">Transcription regulation</keyword>
<organism evidence="5 6">
    <name type="scientific">Streptomyces thermoalcalitolerans</name>
    <dbReference type="NCBI Taxonomy" id="65605"/>
    <lineage>
        <taxon>Bacteria</taxon>
        <taxon>Bacillati</taxon>
        <taxon>Actinomycetota</taxon>
        <taxon>Actinomycetes</taxon>
        <taxon>Kitasatosporales</taxon>
        <taxon>Streptomycetaceae</taxon>
        <taxon>Streptomyces</taxon>
    </lineage>
</organism>
<keyword evidence="2" id="KW-0238">DNA-binding</keyword>
<dbReference type="Gene3D" id="1.10.10.60">
    <property type="entry name" value="Homeodomain-like"/>
    <property type="match status" value="1"/>
</dbReference>
<name>A0ABP3YNS1_9ACTN</name>
<dbReference type="EMBL" id="BAAAHG010000001">
    <property type="protein sequence ID" value="GAA0900800.1"/>
    <property type="molecule type" value="Genomic_DNA"/>
</dbReference>
<feature type="domain" description="HTH araC/xylS-type" evidence="4">
    <location>
        <begin position="156"/>
        <end position="254"/>
    </location>
</feature>
<evidence type="ECO:0000256" key="2">
    <source>
        <dbReference type="ARBA" id="ARBA00023125"/>
    </source>
</evidence>
<dbReference type="Pfam" id="PF12833">
    <property type="entry name" value="HTH_18"/>
    <property type="match status" value="1"/>
</dbReference>
<proteinExistence type="predicted"/>
<dbReference type="PROSITE" id="PS01124">
    <property type="entry name" value="HTH_ARAC_FAMILY_2"/>
    <property type="match status" value="1"/>
</dbReference>
<keyword evidence="3" id="KW-0804">Transcription</keyword>
<evidence type="ECO:0000256" key="1">
    <source>
        <dbReference type="ARBA" id="ARBA00023015"/>
    </source>
</evidence>
<evidence type="ECO:0000256" key="3">
    <source>
        <dbReference type="ARBA" id="ARBA00023163"/>
    </source>
</evidence>